<dbReference type="Pfam" id="PF00018">
    <property type="entry name" value="SH3_1"/>
    <property type="match status" value="1"/>
</dbReference>
<dbReference type="CDD" id="cd11844">
    <property type="entry name" value="SH3_CAS"/>
    <property type="match status" value="1"/>
</dbReference>
<dbReference type="GO" id="GO:0007155">
    <property type="term" value="P:cell adhesion"/>
    <property type="evidence" value="ECO:0007669"/>
    <property type="project" value="UniProtKB-KW"/>
</dbReference>
<feature type="compositionally biased region" description="Polar residues" evidence="17">
    <location>
        <begin position="552"/>
        <end position="573"/>
    </location>
</feature>
<feature type="region of interest" description="Disordered" evidence="17">
    <location>
        <begin position="328"/>
        <end position="437"/>
    </location>
</feature>
<accession>A0ABD3VFB9</accession>
<evidence type="ECO:0000256" key="3">
    <source>
        <dbReference type="ARBA" id="ARBA00004496"/>
    </source>
</evidence>
<feature type="compositionally biased region" description="Pro residues" evidence="17">
    <location>
        <begin position="795"/>
        <end position="809"/>
    </location>
</feature>
<keyword evidence="5 16" id="KW-0728">SH3 domain</keyword>
<evidence type="ECO:0000313" key="20">
    <source>
        <dbReference type="Proteomes" id="UP001634394"/>
    </source>
</evidence>
<evidence type="ECO:0000256" key="2">
    <source>
        <dbReference type="ARBA" id="ARBA00004489"/>
    </source>
</evidence>
<evidence type="ECO:0000256" key="4">
    <source>
        <dbReference type="ARBA" id="ARBA00007848"/>
    </source>
</evidence>
<organism evidence="19 20">
    <name type="scientific">Sinanodonta woodiana</name>
    <name type="common">Chinese pond mussel</name>
    <name type="synonym">Anodonta woodiana</name>
    <dbReference type="NCBI Taxonomy" id="1069815"/>
    <lineage>
        <taxon>Eukaryota</taxon>
        <taxon>Metazoa</taxon>
        <taxon>Spiralia</taxon>
        <taxon>Lophotrochozoa</taxon>
        <taxon>Mollusca</taxon>
        <taxon>Bivalvia</taxon>
        <taxon>Autobranchia</taxon>
        <taxon>Heteroconchia</taxon>
        <taxon>Palaeoheterodonta</taxon>
        <taxon>Unionida</taxon>
        <taxon>Unionoidea</taxon>
        <taxon>Unionidae</taxon>
        <taxon>Unioninae</taxon>
        <taxon>Sinanodonta</taxon>
    </lineage>
</organism>
<feature type="compositionally biased region" description="Low complexity" evidence="17">
    <location>
        <begin position="143"/>
        <end position="154"/>
    </location>
</feature>
<dbReference type="GO" id="GO:0007169">
    <property type="term" value="P:cell surface receptor protein tyrosine kinase signaling pathway"/>
    <property type="evidence" value="ECO:0007669"/>
    <property type="project" value="UniProtKB-ARBA"/>
</dbReference>
<comment type="subcellular location">
    <subcellularLocation>
        <location evidence="1">Cell junction</location>
        <location evidence="1">Focal adhesion</location>
    </subcellularLocation>
    <subcellularLocation>
        <location evidence="2">Cell projection</location>
        <location evidence="2">Axon</location>
    </subcellularLocation>
    <subcellularLocation>
        <location evidence="3">Cytoplasm</location>
    </subcellularLocation>
</comment>
<feature type="compositionally biased region" description="Basic and acidic residues" evidence="17">
    <location>
        <begin position="354"/>
        <end position="365"/>
    </location>
</feature>
<dbReference type="PROSITE" id="PS50002">
    <property type="entry name" value="SH3"/>
    <property type="match status" value="1"/>
</dbReference>
<comment type="caution">
    <text evidence="19">The sequence shown here is derived from an EMBL/GenBank/DDBJ whole genome shotgun (WGS) entry which is preliminary data.</text>
</comment>
<keyword evidence="9" id="KW-0965">Cell junction</keyword>
<keyword evidence="10" id="KW-0007">Acetylation</keyword>
<evidence type="ECO:0000256" key="17">
    <source>
        <dbReference type="SAM" id="MobiDB-lite"/>
    </source>
</evidence>
<dbReference type="EMBL" id="JBJQND010000012">
    <property type="protein sequence ID" value="KAL3860262.1"/>
    <property type="molecule type" value="Genomic_DNA"/>
</dbReference>
<dbReference type="PANTHER" id="PTHR10654:SF18">
    <property type="entry name" value="IP17195P"/>
    <property type="match status" value="1"/>
</dbReference>
<proteinExistence type="inferred from homology"/>
<evidence type="ECO:0000259" key="18">
    <source>
        <dbReference type="PROSITE" id="PS50002"/>
    </source>
</evidence>
<dbReference type="Gene3D" id="1.20.120.830">
    <property type="entry name" value="Serine-rich domain"/>
    <property type="match status" value="1"/>
</dbReference>
<dbReference type="Pfam" id="PF08824">
    <property type="entry name" value="Serine_rich"/>
    <property type="match status" value="1"/>
</dbReference>
<feature type="region of interest" description="Disordered" evidence="17">
    <location>
        <begin position="849"/>
        <end position="903"/>
    </location>
</feature>
<dbReference type="SUPFAM" id="SSF50044">
    <property type="entry name" value="SH3-domain"/>
    <property type="match status" value="1"/>
</dbReference>
<keyword evidence="20" id="KW-1185">Reference proteome</keyword>
<feature type="compositionally biased region" description="Polar residues" evidence="17">
    <location>
        <begin position="424"/>
        <end position="437"/>
    </location>
</feature>
<evidence type="ECO:0000256" key="10">
    <source>
        <dbReference type="ARBA" id="ARBA00022990"/>
    </source>
</evidence>
<evidence type="ECO:0000256" key="14">
    <source>
        <dbReference type="ARBA" id="ARBA00079691"/>
    </source>
</evidence>
<dbReference type="GO" id="GO:0005925">
    <property type="term" value="C:focal adhesion"/>
    <property type="evidence" value="ECO:0007669"/>
    <property type="project" value="UniProtKB-SubCell"/>
</dbReference>
<feature type="region of interest" description="Disordered" evidence="17">
    <location>
        <begin position="217"/>
        <end position="274"/>
    </location>
</feature>
<dbReference type="FunFam" id="1.20.120.230:FF:000001">
    <property type="entry name" value="Breast cancer anti-estrogen resistance 1"/>
    <property type="match status" value="1"/>
</dbReference>
<evidence type="ECO:0000256" key="8">
    <source>
        <dbReference type="ARBA" id="ARBA00022889"/>
    </source>
</evidence>
<feature type="region of interest" description="Disordered" evidence="17">
    <location>
        <begin position="125"/>
        <end position="203"/>
    </location>
</feature>
<keyword evidence="6" id="KW-0963">Cytoplasm</keyword>
<dbReference type="InterPro" id="IPR038319">
    <property type="entry name" value="Serine_rich_sf"/>
</dbReference>
<evidence type="ECO:0000256" key="15">
    <source>
        <dbReference type="ARBA" id="ARBA00081467"/>
    </source>
</evidence>
<dbReference type="InterPro" id="IPR001452">
    <property type="entry name" value="SH3_domain"/>
</dbReference>
<dbReference type="Gene3D" id="2.30.30.40">
    <property type="entry name" value="SH3 Domains"/>
    <property type="match status" value="1"/>
</dbReference>
<feature type="region of interest" description="Disordered" evidence="17">
    <location>
        <begin position="752"/>
        <end position="827"/>
    </location>
</feature>
<feature type="compositionally biased region" description="Basic and acidic residues" evidence="17">
    <location>
        <begin position="849"/>
        <end position="890"/>
    </location>
</feature>
<dbReference type="GO" id="GO:0016477">
    <property type="term" value="P:cell migration"/>
    <property type="evidence" value="ECO:0007669"/>
    <property type="project" value="UniProtKB-ARBA"/>
</dbReference>
<dbReference type="InterPro" id="IPR037362">
    <property type="entry name" value="CAS_fam"/>
</dbReference>
<dbReference type="CDD" id="cd11549">
    <property type="entry name" value="Serine_rich_CAS"/>
    <property type="match status" value="1"/>
</dbReference>
<dbReference type="Pfam" id="PF12026">
    <property type="entry name" value="CAS_C"/>
    <property type="match status" value="1"/>
</dbReference>
<evidence type="ECO:0000256" key="6">
    <source>
        <dbReference type="ARBA" id="ARBA00022490"/>
    </source>
</evidence>
<feature type="region of interest" description="Disordered" evidence="17">
    <location>
        <begin position="291"/>
        <end position="316"/>
    </location>
</feature>
<keyword evidence="7" id="KW-0597">Phosphoprotein</keyword>
<evidence type="ECO:0000256" key="13">
    <source>
        <dbReference type="ARBA" id="ARBA00072413"/>
    </source>
</evidence>
<evidence type="ECO:0000256" key="16">
    <source>
        <dbReference type="PROSITE-ProRule" id="PRU00192"/>
    </source>
</evidence>
<feature type="domain" description="SH3" evidence="18">
    <location>
        <begin position="17"/>
        <end position="79"/>
    </location>
</feature>
<dbReference type="CDD" id="cd11564">
    <property type="entry name" value="FAT-like_CAS_C"/>
    <property type="match status" value="1"/>
</dbReference>
<dbReference type="GO" id="GO:0005737">
    <property type="term" value="C:cytoplasm"/>
    <property type="evidence" value="ECO:0007669"/>
    <property type="project" value="UniProtKB-SubCell"/>
</dbReference>
<dbReference type="GO" id="GO:0030424">
    <property type="term" value="C:axon"/>
    <property type="evidence" value="ECO:0007669"/>
    <property type="project" value="UniProtKB-SubCell"/>
</dbReference>
<feature type="compositionally biased region" description="Basic and acidic residues" evidence="17">
    <location>
        <begin position="387"/>
        <end position="404"/>
    </location>
</feature>
<sequence length="1115" mass="123405">MVLSNTWTLGNMDEASQKMLLAKAVYDNIAETPDELAFKRGDVVTVIELNTGGLEGWWLCTFRGKQGIAPGNRLKLLTQPPNNSNQDSINPSTPDWNRRSWDVTPNKVITPEKFGDVYLYDHPNRTSQDYDVPRSQYLPNNISNNSLSMSGASSQYSLPMSNRSSREDLLNHSSSFDQSVYSTPPQNRNNSVISPENMYDTPPSRVIPVTPSTLDVSLYDHPTSNSPRTSFSSKHSEDSLTSLSSGISNTRSNPNSICDSARSSLDISPMDLYDVPPQRELRGAILNQTSKDSGLDLYDSPPKAKQFNSSMEDYDVPKGRVHITEGRLVNSSANGHRVPHSEPSSPGGFLEDYDIPKHSNLDRRKLPGGLYSGSEPPSPGSNLDDYDVPKSRTLVKDNSHGDKNTRHKSPSVGSLLDDYDVPRSDSNTNVSKSQSVENMLDDYDVPRSNTGTLVKKAHSFDNVLDTYDVPRTDTLKKNKSYSVEHMYDDPGNVLSGSKSASNSASQEHAVDDLYDTPKNNAPVENMTKVFSSLAKEEDKKPTGVYDIPPQVTRDSVISAKSDSSDGTDSRLSNCSLDSRNSDIPIYDELPLDLDAAMDVVIKLQQDVQKSTTKLCAHVNSSWRRKDQLEQKLYEIKVSCHGVKNSLEDFVELAQGTLANSAKLPDRKLINKLSKHLAPLQQSLNLIRSSLKNLEDMNWQSVKLVTSDASKKDDLGQIVALSKDLTPDVRKLASIIQGNSTLLFKRAQDLNQSGTLTKDSGKGNSKPPIMPKPNTTPKPLTLPGKESSSSVQQRPLPAPPVTDRPLPPTPTEKKSLSFVPGDQKRLSGEVKRMSGDFKHWSGEFHVRRFSRDSNRSTPERDSVDGGKCNSDDIHQEYDYVQLDDEKSETKLDTNQPTLPEKKGVGQPIYDQVTCTKVIDTKLKVDYVDTNDYLKDVDEVDGKTENENAANIEEMKKTVTIEQDVDVVPERDTTPAPAKLVHVDPNDKQVLVFYSEQMKTHSTLLNNAVDAFFTCIESNEPPKVFISNSKFVVVSAHKLVYICDSLYKNLAHDAIRNRINDSANHLCDCLKLTVTTTKTAALQYPSVPAMQDMVNSVTGVSHAAHQLKLIILQASSL</sequence>
<keyword evidence="8" id="KW-0130">Cell adhesion</keyword>
<dbReference type="InterPro" id="IPR021901">
    <property type="entry name" value="CAS_C"/>
</dbReference>
<feature type="region of interest" description="Disordered" evidence="17">
    <location>
        <begin position="534"/>
        <end position="573"/>
    </location>
</feature>
<evidence type="ECO:0000256" key="11">
    <source>
        <dbReference type="ARBA" id="ARBA00023036"/>
    </source>
</evidence>
<evidence type="ECO:0000256" key="9">
    <source>
        <dbReference type="ARBA" id="ARBA00022949"/>
    </source>
</evidence>
<feature type="compositionally biased region" description="Polar residues" evidence="17">
    <location>
        <begin position="79"/>
        <end position="95"/>
    </location>
</feature>
<feature type="compositionally biased region" description="Polar residues" evidence="17">
    <location>
        <begin position="222"/>
        <end position="266"/>
    </location>
</feature>
<dbReference type="Gene3D" id="1.20.120.230">
    <property type="entry name" value="Alpha-catenin/vinculin-like"/>
    <property type="match status" value="1"/>
</dbReference>
<evidence type="ECO:0000256" key="5">
    <source>
        <dbReference type="ARBA" id="ARBA00022443"/>
    </source>
</evidence>
<dbReference type="AlphaFoldDB" id="A0ABD3VFB9"/>
<gene>
    <name evidence="19" type="ORF">ACJMK2_010409</name>
</gene>
<name>A0ABD3VFB9_SINWO</name>
<keyword evidence="11" id="KW-0729">SH3-binding</keyword>
<dbReference type="FunFam" id="2.30.30.40:FF:000009">
    <property type="entry name" value="Breast cancer anti-estrogen resistance 1"/>
    <property type="match status" value="1"/>
</dbReference>
<feature type="compositionally biased region" description="Polar residues" evidence="17">
    <location>
        <begin position="171"/>
        <end position="194"/>
    </location>
</feature>
<protein>
    <recommendedName>
        <fullName evidence="13">Breast cancer anti-estrogen resistance protein 1</fullName>
    </recommendedName>
    <alternativeName>
        <fullName evidence="14">CRK-associated substrate</fullName>
    </alternativeName>
    <alternativeName>
        <fullName evidence="15">p130cas</fullName>
    </alternativeName>
</protein>
<dbReference type="GO" id="GO:0017124">
    <property type="term" value="F:SH3 domain binding"/>
    <property type="evidence" value="ECO:0007669"/>
    <property type="project" value="UniProtKB-KW"/>
</dbReference>
<dbReference type="InterPro" id="IPR014928">
    <property type="entry name" value="Serine_rich_dom"/>
</dbReference>
<evidence type="ECO:0000256" key="1">
    <source>
        <dbReference type="ARBA" id="ARBA00004246"/>
    </source>
</evidence>
<keyword evidence="12" id="KW-0966">Cell projection</keyword>
<evidence type="ECO:0000256" key="12">
    <source>
        <dbReference type="ARBA" id="ARBA00023273"/>
    </source>
</evidence>
<feature type="region of interest" description="Disordered" evidence="17">
    <location>
        <begin position="77"/>
        <end position="98"/>
    </location>
</feature>
<dbReference type="PANTHER" id="PTHR10654">
    <property type="entry name" value="CAS SCAFFOLDING PROTEIN"/>
    <property type="match status" value="1"/>
</dbReference>
<dbReference type="FunFam" id="1.20.120.830:FF:000001">
    <property type="entry name" value="BCAR1 scaffold protein, Cas family member"/>
    <property type="match status" value="1"/>
</dbReference>
<reference evidence="19 20" key="1">
    <citation type="submission" date="2024-11" db="EMBL/GenBank/DDBJ databases">
        <title>Chromosome-level genome assembly of the freshwater bivalve Anodonta woodiana.</title>
        <authorList>
            <person name="Chen X."/>
        </authorList>
    </citation>
    <scope>NUCLEOTIDE SEQUENCE [LARGE SCALE GENOMIC DNA]</scope>
    <source>
        <strain evidence="19">MN2024</strain>
        <tissue evidence="19">Gills</tissue>
    </source>
</reference>
<dbReference type="Proteomes" id="UP001634394">
    <property type="component" value="Unassembled WGS sequence"/>
</dbReference>
<dbReference type="SMART" id="SM00326">
    <property type="entry name" value="SH3"/>
    <property type="match status" value="1"/>
</dbReference>
<dbReference type="InterPro" id="IPR036028">
    <property type="entry name" value="SH3-like_dom_sf"/>
</dbReference>
<evidence type="ECO:0000256" key="7">
    <source>
        <dbReference type="ARBA" id="ARBA00022553"/>
    </source>
</evidence>
<comment type="similarity">
    <text evidence="4">Belongs to the CAS family.</text>
</comment>
<evidence type="ECO:0000313" key="19">
    <source>
        <dbReference type="EMBL" id="KAL3860262.1"/>
    </source>
</evidence>